<proteinExistence type="predicted"/>
<evidence type="ECO:0000313" key="3">
    <source>
        <dbReference type="Proteomes" id="UP001448207"/>
    </source>
</evidence>
<reference evidence="2 3" key="1">
    <citation type="submission" date="2024-04" db="EMBL/GenBank/DDBJ databases">
        <title>Symmetric and asymmetric DNA N6-adenine methylation regulates different biological responses in Mucorales.</title>
        <authorList>
            <consortium name="Lawrence Berkeley National Laboratory"/>
            <person name="Lax C."/>
            <person name="Mondo S.J."/>
            <person name="Osorio-Concepcion M."/>
            <person name="Muszewska A."/>
            <person name="Corrochano-Luque M."/>
            <person name="Gutierrez G."/>
            <person name="Riley R."/>
            <person name="Lipzen A."/>
            <person name="Guo J."/>
            <person name="Hundley H."/>
            <person name="Amirebrahimi M."/>
            <person name="Ng V."/>
            <person name="Lorenzo-Gutierrez D."/>
            <person name="Binder U."/>
            <person name="Yang J."/>
            <person name="Song Y."/>
            <person name="Canovas D."/>
            <person name="Navarro E."/>
            <person name="Freitag M."/>
            <person name="Gabaldon T."/>
            <person name="Grigoriev I.V."/>
            <person name="Corrochano L.M."/>
            <person name="Nicolas F.E."/>
            <person name="Garre V."/>
        </authorList>
    </citation>
    <scope>NUCLEOTIDE SEQUENCE [LARGE SCALE GENOMIC DNA]</scope>
    <source>
        <strain evidence="2 3">L51</strain>
    </source>
</reference>
<feature type="compositionally biased region" description="Pro residues" evidence="1">
    <location>
        <begin position="224"/>
        <end position="238"/>
    </location>
</feature>
<organism evidence="2 3">
    <name type="scientific">Phycomyces blakesleeanus</name>
    <dbReference type="NCBI Taxonomy" id="4837"/>
    <lineage>
        <taxon>Eukaryota</taxon>
        <taxon>Fungi</taxon>
        <taxon>Fungi incertae sedis</taxon>
        <taxon>Mucoromycota</taxon>
        <taxon>Mucoromycotina</taxon>
        <taxon>Mucoromycetes</taxon>
        <taxon>Mucorales</taxon>
        <taxon>Phycomycetaceae</taxon>
        <taxon>Phycomyces</taxon>
    </lineage>
</organism>
<feature type="compositionally biased region" description="Low complexity" evidence="1">
    <location>
        <begin position="239"/>
        <end position="256"/>
    </location>
</feature>
<sequence length="445" mass="49955">MRVCVQYVQCVQCVQCVKRVKRVSAYASIRACEFTHHLTLMQPNARVEPSNGYSQQFVNMRQNPRARRNALHAYISYMTYTDLSRRRPKAHKQQAVEMASSYPSGFQPTFGYNAPAQDPQNRQSWHAYSQQSNGPKQTVVHAAEKPMRSAMWQPHHQHSQSMPSYQPLPYDQPNYNGMDIDRRSSSSIPNRPVEDNGRPYSQDYHNPRFESRSPVAPVRHSPMTPTPGPPPPPQPQPQPQLQLQLQSQQQQQQQQLKNERVNNIPQIYQRIPSGTSTPPPPPPPLLPPSASSSLSSSVAATPLQPPPQPPLLPASGSAAPLLLQPQHQHQHQHQQTHLHHHQQTPPPLQPQQQPQPLQLSMSQHQSPISPHYHHQQSLPNNVVHHPLTAFLREGPENPGDHHNPRPSLPPCHSKSTMSPGSGLSTNPSIFHGSSSSPLRSLRNGE</sequence>
<evidence type="ECO:0000313" key="2">
    <source>
        <dbReference type="EMBL" id="KAL0075308.1"/>
    </source>
</evidence>
<evidence type="ECO:0000256" key="1">
    <source>
        <dbReference type="SAM" id="MobiDB-lite"/>
    </source>
</evidence>
<dbReference type="EMBL" id="JBCLYO010000037">
    <property type="protein sequence ID" value="KAL0075308.1"/>
    <property type="molecule type" value="Genomic_DNA"/>
</dbReference>
<dbReference type="Proteomes" id="UP001448207">
    <property type="component" value="Unassembled WGS sequence"/>
</dbReference>
<feature type="compositionally biased region" description="Low complexity" evidence="1">
    <location>
        <begin position="313"/>
        <end position="327"/>
    </location>
</feature>
<feature type="compositionally biased region" description="Polar residues" evidence="1">
    <location>
        <begin position="413"/>
        <end position="438"/>
    </location>
</feature>
<name>A0ABR3AK03_PHYBL</name>
<feature type="compositionally biased region" description="Basic and acidic residues" evidence="1">
    <location>
        <begin position="393"/>
        <end position="403"/>
    </location>
</feature>
<comment type="caution">
    <text evidence="2">The sequence shown here is derived from an EMBL/GenBank/DDBJ whole genome shotgun (WGS) entry which is preliminary data.</text>
</comment>
<feature type="compositionally biased region" description="Low complexity" evidence="1">
    <location>
        <begin position="350"/>
        <end position="367"/>
    </location>
</feature>
<feature type="compositionally biased region" description="Low complexity" evidence="1">
    <location>
        <begin position="288"/>
        <end position="302"/>
    </location>
</feature>
<feature type="compositionally biased region" description="Basic residues" evidence="1">
    <location>
        <begin position="328"/>
        <end position="342"/>
    </location>
</feature>
<accession>A0ABR3AK03</accession>
<feature type="compositionally biased region" description="Pro residues" evidence="1">
    <location>
        <begin position="303"/>
        <end position="312"/>
    </location>
</feature>
<gene>
    <name evidence="2" type="ORF">J3Q64DRAFT_1775918</name>
</gene>
<feature type="compositionally biased region" description="Polar residues" evidence="1">
    <location>
        <begin position="118"/>
        <end position="136"/>
    </location>
</feature>
<feature type="region of interest" description="Disordered" evidence="1">
    <location>
        <begin position="111"/>
        <end position="378"/>
    </location>
</feature>
<feature type="region of interest" description="Disordered" evidence="1">
    <location>
        <begin position="391"/>
        <end position="445"/>
    </location>
</feature>
<keyword evidence="3" id="KW-1185">Reference proteome</keyword>
<feature type="compositionally biased region" description="Pro residues" evidence="1">
    <location>
        <begin position="277"/>
        <end position="287"/>
    </location>
</feature>
<protein>
    <submittedName>
        <fullName evidence="2">Uncharacterized protein</fullName>
    </submittedName>
</protein>